<dbReference type="RefSeq" id="WP_068557382.1">
    <property type="nucleotide sequence ID" value="NZ_LOEE01000059.1"/>
</dbReference>
<evidence type="ECO:0000256" key="2">
    <source>
        <dbReference type="SAM" id="SignalP"/>
    </source>
</evidence>
<feature type="chain" id="PRO_5039091239" description="FMN-binding domain-containing protein" evidence="2">
    <location>
        <begin position="25"/>
        <end position="231"/>
    </location>
</feature>
<name>A0A140L153_9FIRM</name>
<dbReference type="SMART" id="SM00900">
    <property type="entry name" value="FMN_bind"/>
    <property type="match status" value="1"/>
</dbReference>
<dbReference type="Pfam" id="PF04205">
    <property type="entry name" value="FMN_bind"/>
    <property type="match status" value="1"/>
</dbReference>
<dbReference type="STRING" id="520762.AN619_24700"/>
<feature type="domain" description="FMN-binding" evidence="3">
    <location>
        <begin position="155"/>
        <end position="229"/>
    </location>
</feature>
<organism evidence="4 5">
    <name type="scientific">Thermotalea metallivorans</name>
    <dbReference type="NCBI Taxonomy" id="520762"/>
    <lineage>
        <taxon>Bacteria</taxon>
        <taxon>Bacillati</taxon>
        <taxon>Bacillota</taxon>
        <taxon>Clostridia</taxon>
        <taxon>Peptostreptococcales</taxon>
        <taxon>Thermotaleaceae</taxon>
        <taxon>Thermotalea</taxon>
    </lineage>
</organism>
<protein>
    <recommendedName>
        <fullName evidence="3">FMN-binding domain-containing protein</fullName>
    </recommendedName>
</protein>
<reference evidence="4 5" key="1">
    <citation type="submission" date="2015-12" db="EMBL/GenBank/DDBJ databases">
        <title>Draft genome sequence of the thermoanaerobe Thermotalea metallivorans, an isolate from the runoff channel of the Great Artesian Basin, Australia.</title>
        <authorList>
            <person name="Patel B.K."/>
        </authorList>
    </citation>
    <scope>NUCLEOTIDE SEQUENCE [LARGE SCALE GENOMIC DNA]</scope>
    <source>
        <strain evidence="4 5">B2-1</strain>
    </source>
</reference>
<sequence>MNLYRNRLLSILLTMGLFLLPACTSLKNSSQESFDQGKNQEASYNNQDEESKIEETAEKEEEKTKTPDIQKEEKSTQTKEETTAKKETSYEKPSTISEKKENIPSNTEKNKSPVVSTNPSVENQLGEKTPQEEAPKQAAPVPIYQDGIYKGSAAGLGGNMEVQVAVADGKIAAIEVLSHGDTENLAKNVFRLLSKEMISKQNPNVDVVAGATKTSEAFMNAVKNALKNALK</sequence>
<feature type="signal peptide" evidence="2">
    <location>
        <begin position="1"/>
        <end position="24"/>
    </location>
</feature>
<dbReference type="EMBL" id="LOEE01000059">
    <property type="protein sequence ID" value="KXG74278.1"/>
    <property type="molecule type" value="Genomic_DNA"/>
</dbReference>
<gene>
    <name evidence="4" type="ORF">AN619_24700</name>
</gene>
<dbReference type="OrthoDB" id="9806398at2"/>
<comment type="caution">
    <text evidence="4">The sequence shown here is derived from an EMBL/GenBank/DDBJ whole genome shotgun (WGS) entry which is preliminary data.</text>
</comment>
<feature type="compositionally biased region" description="Polar residues" evidence="1">
    <location>
        <begin position="103"/>
        <end position="123"/>
    </location>
</feature>
<evidence type="ECO:0000313" key="5">
    <source>
        <dbReference type="Proteomes" id="UP000070456"/>
    </source>
</evidence>
<feature type="compositionally biased region" description="Basic and acidic residues" evidence="1">
    <location>
        <begin position="49"/>
        <end position="90"/>
    </location>
</feature>
<evidence type="ECO:0000313" key="4">
    <source>
        <dbReference type="EMBL" id="KXG74278.1"/>
    </source>
</evidence>
<feature type="compositionally biased region" description="Polar residues" evidence="1">
    <location>
        <begin position="28"/>
        <end position="46"/>
    </location>
</feature>
<dbReference type="GO" id="GO:0016020">
    <property type="term" value="C:membrane"/>
    <property type="evidence" value="ECO:0007669"/>
    <property type="project" value="InterPro"/>
</dbReference>
<evidence type="ECO:0000259" key="3">
    <source>
        <dbReference type="SMART" id="SM00900"/>
    </source>
</evidence>
<dbReference type="Proteomes" id="UP000070456">
    <property type="component" value="Unassembled WGS sequence"/>
</dbReference>
<dbReference type="AlphaFoldDB" id="A0A140L153"/>
<proteinExistence type="predicted"/>
<dbReference type="Gene3D" id="3.90.1010.20">
    <property type="match status" value="1"/>
</dbReference>
<dbReference type="GO" id="GO:0010181">
    <property type="term" value="F:FMN binding"/>
    <property type="evidence" value="ECO:0007669"/>
    <property type="project" value="InterPro"/>
</dbReference>
<keyword evidence="2" id="KW-0732">Signal</keyword>
<accession>A0A140L153</accession>
<keyword evidence="5" id="KW-1185">Reference proteome</keyword>
<feature type="region of interest" description="Disordered" evidence="1">
    <location>
        <begin position="28"/>
        <end position="139"/>
    </location>
</feature>
<evidence type="ECO:0000256" key="1">
    <source>
        <dbReference type="SAM" id="MobiDB-lite"/>
    </source>
</evidence>
<dbReference type="InterPro" id="IPR007329">
    <property type="entry name" value="FMN-bd"/>
</dbReference>